<evidence type="ECO:0000256" key="4">
    <source>
        <dbReference type="ARBA" id="ARBA00022525"/>
    </source>
</evidence>
<dbReference type="GO" id="GO:0004650">
    <property type="term" value="F:polygalacturonase activity"/>
    <property type="evidence" value="ECO:0007669"/>
    <property type="project" value="InterPro"/>
</dbReference>
<keyword evidence="4" id="KW-0964">Secreted</keyword>
<proteinExistence type="inferred from homology"/>
<evidence type="ECO:0000256" key="3">
    <source>
        <dbReference type="ARBA" id="ARBA00022512"/>
    </source>
</evidence>
<evidence type="ECO:0000256" key="5">
    <source>
        <dbReference type="ARBA" id="ARBA00022801"/>
    </source>
</evidence>
<keyword evidence="6 8" id="KW-0326">Glycosidase</keyword>
<comment type="caution">
    <text evidence="10">The sequence shown here is derived from an EMBL/GenBank/DDBJ whole genome shotgun (WGS) entry which is preliminary data.</text>
</comment>
<organism evidence="10 11">
    <name type="scientific">Dipteronia sinensis</name>
    <dbReference type="NCBI Taxonomy" id="43782"/>
    <lineage>
        <taxon>Eukaryota</taxon>
        <taxon>Viridiplantae</taxon>
        <taxon>Streptophyta</taxon>
        <taxon>Embryophyta</taxon>
        <taxon>Tracheophyta</taxon>
        <taxon>Spermatophyta</taxon>
        <taxon>Magnoliopsida</taxon>
        <taxon>eudicotyledons</taxon>
        <taxon>Gunneridae</taxon>
        <taxon>Pentapetalae</taxon>
        <taxon>rosids</taxon>
        <taxon>malvids</taxon>
        <taxon>Sapindales</taxon>
        <taxon>Sapindaceae</taxon>
        <taxon>Hippocastanoideae</taxon>
        <taxon>Acereae</taxon>
        <taxon>Dipteronia</taxon>
    </lineage>
</organism>
<dbReference type="InterPro" id="IPR012334">
    <property type="entry name" value="Pectin_lyas_fold"/>
</dbReference>
<dbReference type="SUPFAM" id="SSF51126">
    <property type="entry name" value="Pectin lyase-like"/>
    <property type="match status" value="1"/>
</dbReference>
<dbReference type="Pfam" id="PF00295">
    <property type="entry name" value="Glyco_hydro_28"/>
    <property type="match status" value="1"/>
</dbReference>
<keyword evidence="11" id="KW-1185">Reference proteome</keyword>
<dbReference type="InterPro" id="IPR011050">
    <property type="entry name" value="Pectin_lyase_fold/virulence"/>
</dbReference>
<evidence type="ECO:0000256" key="1">
    <source>
        <dbReference type="ARBA" id="ARBA00004191"/>
    </source>
</evidence>
<keyword evidence="3" id="KW-0134">Cell wall</keyword>
<dbReference type="Proteomes" id="UP001281410">
    <property type="component" value="Unassembled WGS sequence"/>
</dbReference>
<keyword evidence="5 8" id="KW-0378">Hydrolase</keyword>
<accession>A0AAE0B934</accession>
<evidence type="ECO:0000256" key="6">
    <source>
        <dbReference type="ARBA" id="ARBA00023295"/>
    </source>
</evidence>
<dbReference type="GO" id="GO:0071555">
    <property type="term" value="P:cell wall organization"/>
    <property type="evidence" value="ECO:0007669"/>
    <property type="project" value="UniProtKB-KW"/>
</dbReference>
<dbReference type="EMBL" id="JANJYJ010000001">
    <property type="protein sequence ID" value="KAK3231530.1"/>
    <property type="molecule type" value="Genomic_DNA"/>
</dbReference>
<gene>
    <name evidence="10" type="ORF">Dsin_003411</name>
</gene>
<sequence>MHQNTQILRFVISFPCMQDVPEFLIIFYIVVVTSSLMINIGESKRNFNVVDYGAVGDGRTDDSRAFLNAWKAFCEADELTPKLQIPKGKTFLLQPITFNGPCKSRNVRVRILGNIVAPASVQAWKDCKSHCWLCFNNVNGLVIRGSGTIDGRGSAWWKALQLNNCNNFTLREFTIQNSQHLHIAINGCNVGSISNIHVNSPADSPNTDGINLAKSTQIHIHDSLIESVTMYIVNSNHVKLIITGDDCVAINGGCYNINVTRIACGPGHGISSLHKRIMRKRKICMGQFHCLRGETVHMVRTHHDHDVKLIESHYNVPSRSFDLDAKTNKLGRSFIQGL</sequence>
<feature type="transmembrane region" description="Helical" evidence="9">
    <location>
        <begin position="20"/>
        <end position="38"/>
    </location>
</feature>
<evidence type="ECO:0008006" key="12">
    <source>
        <dbReference type="Google" id="ProtNLM"/>
    </source>
</evidence>
<comment type="similarity">
    <text evidence="2 8">Belongs to the glycosyl hydrolase 28 family.</text>
</comment>
<dbReference type="Gene3D" id="2.160.20.10">
    <property type="entry name" value="Single-stranded right-handed beta-helix, Pectin lyase-like"/>
    <property type="match status" value="1"/>
</dbReference>
<dbReference type="InterPro" id="IPR000743">
    <property type="entry name" value="Glyco_hydro_28"/>
</dbReference>
<keyword evidence="9" id="KW-0812">Transmembrane</keyword>
<evidence type="ECO:0000313" key="10">
    <source>
        <dbReference type="EMBL" id="KAK3231530.1"/>
    </source>
</evidence>
<protein>
    <recommendedName>
        <fullName evidence="12">Polygalacturonase</fullName>
    </recommendedName>
</protein>
<reference evidence="10" key="1">
    <citation type="journal article" date="2023" name="Plant J.">
        <title>Genome sequences and population genomics provide insights into the demographic history, inbreeding, and mutation load of two 'living fossil' tree species of Dipteronia.</title>
        <authorList>
            <person name="Feng Y."/>
            <person name="Comes H.P."/>
            <person name="Chen J."/>
            <person name="Zhu S."/>
            <person name="Lu R."/>
            <person name="Zhang X."/>
            <person name="Li P."/>
            <person name="Qiu J."/>
            <person name="Olsen K.M."/>
            <person name="Qiu Y."/>
        </authorList>
    </citation>
    <scope>NUCLEOTIDE SEQUENCE</scope>
    <source>
        <strain evidence="10">NBL</strain>
    </source>
</reference>
<evidence type="ECO:0000256" key="9">
    <source>
        <dbReference type="SAM" id="Phobius"/>
    </source>
</evidence>
<keyword evidence="9" id="KW-0472">Membrane</keyword>
<dbReference type="AlphaFoldDB" id="A0AAE0B934"/>
<name>A0AAE0B934_9ROSI</name>
<evidence type="ECO:0000256" key="7">
    <source>
        <dbReference type="ARBA" id="ARBA00023316"/>
    </source>
</evidence>
<dbReference type="GO" id="GO:0005975">
    <property type="term" value="P:carbohydrate metabolic process"/>
    <property type="evidence" value="ECO:0007669"/>
    <property type="project" value="InterPro"/>
</dbReference>
<keyword evidence="9" id="KW-1133">Transmembrane helix</keyword>
<evidence type="ECO:0000256" key="2">
    <source>
        <dbReference type="ARBA" id="ARBA00008834"/>
    </source>
</evidence>
<dbReference type="PANTHER" id="PTHR31375">
    <property type="match status" value="1"/>
</dbReference>
<keyword evidence="7" id="KW-0961">Cell wall biogenesis/degradation</keyword>
<evidence type="ECO:0000313" key="11">
    <source>
        <dbReference type="Proteomes" id="UP001281410"/>
    </source>
</evidence>
<evidence type="ECO:0000256" key="8">
    <source>
        <dbReference type="RuleBase" id="RU361169"/>
    </source>
</evidence>
<comment type="subcellular location">
    <subcellularLocation>
        <location evidence="1">Secreted</location>
        <location evidence="1">Cell wall</location>
    </subcellularLocation>
</comment>